<dbReference type="InterPro" id="IPR025593">
    <property type="entry name" value="GAS8_dom"/>
</dbReference>
<evidence type="ECO:0000313" key="5">
    <source>
        <dbReference type="Proteomes" id="UP001530315"/>
    </source>
</evidence>
<gene>
    <name evidence="4" type="ORF">ACHAW5_006503</name>
</gene>
<organism evidence="4 5">
    <name type="scientific">Stephanodiscus triporus</name>
    <dbReference type="NCBI Taxonomy" id="2934178"/>
    <lineage>
        <taxon>Eukaryota</taxon>
        <taxon>Sar</taxon>
        <taxon>Stramenopiles</taxon>
        <taxon>Ochrophyta</taxon>
        <taxon>Bacillariophyta</taxon>
        <taxon>Coscinodiscophyceae</taxon>
        <taxon>Thalassiosirophycidae</taxon>
        <taxon>Stephanodiscales</taxon>
        <taxon>Stephanodiscaceae</taxon>
        <taxon>Stephanodiscus</taxon>
    </lineage>
</organism>
<dbReference type="EMBL" id="JALLAZ020001416">
    <property type="protein sequence ID" value="KAL3775361.1"/>
    <property type="molecule type" value="Genomic_DNA"/>
</dbReference>
<accession>A0ABD3NK66</accession>
<evidence type="ECO:0000256" key="1">
    <source>
        <dbReference type="SAM" id="Coils"/>
    </source>
</evidence>
<comment type="caution">
    <text evidence="4">The sequence shown here is derived from an EMBL/GenBank/DDBJ whole genome shotgun (WGS) entry which is preliminary data.</text>
</comment>
<sequence>MAPTKKKQGESKKKKDVDPEEQHRQDLLLMAMSLRGEKERENSLEGQFRMQSESLKGYWEIEKKERDERRQALLGKEHRLEGIKDRHIIDLGANKQTIKQLLFANQVELSGKTSGLFIDHQSLSDMHHNEIGQLYNGLHDISNRMAETTRSYERLKTSMCGGCNDEVTALREEASLKISNLAAYYESQFKRTREDSTKRLMGETMELSRQNDDAIKHVMEKNEQEIKQMRTSCGITMNENLDKIATLRREVVLLREQDRHDRRLLSVLRDRNNDIVVPLKSKTGELHKLQSDLVDFHKQKRDLDAQIEDLRGADDELKEAEWDHEVLFQKLQALEIDRDAWKKKAQQSIHSAQQSSNFQNLMLERKLSKITLRGERDTAAIAEVLRKANIDLDTLDKSHVCVVDVINEKKSQEELLRQRLKHIQDAHKAMLDRHRTLMEGAAPKSPISYMDNNISKE</sequence>
<feature type="domain" description="Growth arrest-specific protein 8" evidence="3">
    <location>
        <begin position="218"/>
        <end position="412"/>
    </location>
</feature>
<name>A0ABD3NK66_9STRA</name>
<keyword evidence="1" id="KW-0175">Coiled coil</keyword>
<feature type="coiled-coil region" evidence="1">
    <location>
        <begin position="300"/>
        <end position="337"/>
    </location>
</feature>
<evidence type="ECO:0000256" key="2">
    <source>
        <dbReference type="SAM" id="MobiDB-lite"/>
    </source>
</evidence>
<evidence type="ECO:0000313" key="4">
    <source>
        <dbReference type="EMBL" id="KAL3775361.1"/>
    </source>
</evidence>
<dbReference type="Pfam" id="PF13851">
    <property type="entry name" value="GAS"/>
    <property type="match status" value="1"/>
</dbReference>
<protein>
    <recommendedName>
        <fullName evidence="3">Growth arrest-specific protein 8 domain-containing protein</fullName>
    </recommendedName>
</protein>
<reference evidence="4 5" key="1">
    <citation type="submission" date="2024-10" db="EMBL/GenBank/DDBJ databases">
        <title>Updated reference genomes for cyclostephanoid diatoms.</title>
        <authorList>
            <person name="Roberts W.R."/>
            <person name="Alverson A.J."/>
        </authorList>
    </citation>
    <scope>NUCLEOTIDE SEQUENCE [LARGE SCALE GENOMIC DNA]</scope>
    <source>
        <strain evidence="4 5">AJA276-08</strain>
    </source>
</reference>
<dbReference type="PANTHER" id="PTHR31543:SF1">
    <property type="entry name" value="HECT DOMAIN-CONTAINING PROTEIN"/>
    <property type="match status" value="1"/>
</dbReference>
<evidence type="ECO:0000259" key="3">
    <source>
        <dbReference type="Pfam" id="PF13851"/>
    </source>
</evidence>
<keyword evidence="5" id="KW-1185">Reference proteome</keyword>
<dbReference type="Proteomes" id="UP001530315">
    <property type="component" value="Unassembled WGS sequence"/>
</dbReference>
<dbReference type="PANTHER" id="PTHR31543">
    <property type="entry name" value="DYNEIN REGULATORY COMPLEX SUBUNIT 4"/>
    <property type="match status" value="1"/>
</dbReference>
<proteinExistence type="predicted"/>
<dbReference type="AlphaFoldDB" id="A0ABD3NK66"/>
<feature type="compositionally biased region" description="Basic and acidic residues" evidence="2">
    <location>
        <begin position="7"/>
        <end position="24"/>
    </location>
</feature>
<feature type="region of interest" description="Disordered" evidence="2">
    <location>
        <begin position="1"/>
        <end position="24"/>
    </location>
</feature>
<dbReference type="InterPro" id="IPR039308">
    <property type="entry name" value="GAS8"/>
</dbReference>